<accession>A0A251X4W6</accession>
<dbReference type="SUPFAM" id="SSF53335">
    <property type="entry name" value="S-adenosyl-L-methionine-dependent methyltransferases"/>
    <property type="match status" value="1"/>
</dbReference>
<name>A0A251X4W6_9GAMM</name>
<keyword evidence="4" id="KW-0808">Transferase</keyword>
<evidence type="ECO:0000256" key="4">
    <source>
        <dbReference type="ARBA" id="ARBA00022679"/>
    </source>
</evidence>
<dbReference type="GO" id="GO:0003677">
    <property type="term" value="F:DNA binding"/>
    <property type="evidence" value="ECO:0007669"/>
    <property type="project" value="InterPro"/>
</dbReference>
<reference evidence="8 9" key="1">
    <citation type="submission" date="2016-12" db="EMBL/GenBank/DDBJ databases">
        <title>Thioflexothrix psekupsii D3 genome sequencing and assembly.</title>
        <authorList>
            <person name="Fomenkov A."/>
            <person name="Vincze T."/>
            <person name="Grabovich M."/>
            <person name="Anton B.P."/>
            <person name="Dubinina G."/>
            <person name="Orlova M."/>
            <person name="Belousova E."/>
            <person name="Roberts R.J."/>
        </authorList>
    </citation>
    <scope>NUCLEOTIDE SEQUENCE [LARGE SCALE GENOMIC DNA]</scope>
    <source>
        <strain evidence="8">D3</strain>
    </source>
</reference>
<proteinExistence type="inferred from homology"/>
<dbReference type="REBASE" id="195484">
    <property type="entry name" value="TpsD3ORF15115P"/>
</dbReference>
<gene>
    <name evidence="8" type="ORF">TPSD3_15115</name>
</gene>
<dbReference type="GO" id="GO:0008170">
    <property type="term" value="F:N-methyltransferase activity"/>
    <property type="evidence" value="ECO:0007669"/>
    <property type="project" value="InterPro"/>
</dbReference>
<dbReference type="EC" id="2.1.1.72" evidence="2"/>
<dbReference type="AlphaFoldDB" id="A0A251X4W6"/>
<evidence type="ECO:0000256" key="5">
    <source>
        <dbReference type="ARBA" id="ARBA00047942"/>
    </source>
</evidence>
<dbReference type="Gene3D" id="3.40.50.150">
    <property type="entry name" value="Vaccinia Virus protein VP39"/>
    <property type="match status" value="1"/>
</dbReference>
<dbReference type="InterPro" id="IPR041635">
    <property type="entry name" value="Type_ISP_LLaBIII_C"/>
</dbReference>
<evidence type="ECO:0000259" key="6">
    <source>
        <dbReference type="Pfam" id="PF02384"/>
    </source>
</evidence>
<feature type="domain" description="Type ISP restriction-modification enzyme LLaBIII C-terminal specificity" evidence="7">
    <location>
        <begin position="692"/>
        <end position="1046"/>
    </location>
</feature>
<comment type="similarity">
    <text evidence="1">Belongs to the N(4)/N(6)-methyltransferase family.</text>
</comment>
<dbReference type="PRINTS" id="PR00507">
    <property type="entry name" value="N12N6MTFRASE"/>
</dbReference>
<evidence type="ECO:0000256" key="2">
    <source>
        <dbReference type="ARBA" id="ARBA00011900"/>
    </source>
</evidence>
<dbReference type="GO" id="GO:0009007">
    <property type="term" value="F:site-specific DNA-methyltransferase (adenine-specific) activity"/>
    <property type="evidence" value="ECO:0007669"/>
    <property type="project" value="UniProtKB-EC"/>
</dbReference>
<sequence>MTPIEIYLEKLQANLTTGKAKELTHRMALQHLLETLLFDCQVVHEATRIACGAPDFEIIKGEEPIGHIEAKDIGEDLVKLAESEQLKRYRDSLSNLILTDYLEFRWFTEGELRTELTVKLANFDKNNNRLIPIENADLTPLMELFRTSRVATLRDSEQLAKKMARIARLICHVIEESYQHELREKNKGLLQAQLETFREVLLDNLTASEFADMYAQTICYGLFAAKCSTESTQTFNRMTAGFFVPKTNPFLRNLFNQIAGSELDDRLVWAVEHLIAVLNRIDITAILEDFSKRTGRNDPIVHFYETFLREYNPALREVRGVYYTPESVVNYIVRSLDLILKKQFQLKEGLADNTRLDSGVHKVQILDPATGTGTFLYAVIMKIFERFAKVKGAWSSYVSEHLLPRVYGFELLMAPYTVAHMKLGLLLKEYGYDFQSNERLRLFLTNTLDEPHGDQKTLMAQWLANEAAAANAIKQDAPVMVILGNPPYSGHSANFGEWITQLLKGVLTGFSQETAVANYFQVDGKPLGERNPKWLNDDYVKFIRFAHWRIVRTGYGVLGFITNHGYLDNPTFRGMRQALMQDFNEIYLLDLHGNSKKRERTPEGNPDVNVFDIQQGVSIGIFIKHKKEYQRPAKVFHADLWGNRAAKDTYLNAHDISSTQWTELKPTAPFYMFVPQNIDLKQEYEAGWKITEMMPINSVGIVTARDKLAVQNTPDAMMQIIREFATLETEKARQRFDLGKDARDWKVNTAQKDIIDSGLNRELVQPILYRPFDKRYTYYTGNDCGFICRPRRGVMEHVVRENNIGLISVRQVAEGIFTHALLSDILVDFRTTLSNKGGSYVFPLYLYPSKKDKFINGHYNGESKTIPKTANFSPQLIKQLESQLKLLFIAEDQGDLIETMGALDIFNYIYAILNSPTYRERYAGFLKIDFPRLPLTSNRELFSQLVQLGNELAQIHLMQAALDGDNGYPIDGDNMVDKIVYKDGQVFINAKQYFDGISEDVWHFYIGGYQVCQKWLKDRKGHRLNFDEINHYLYILAAIKRTIALMAEIDAILSFPVE</sequence>
<comment type="caution">
    <text evidence="8">The sequence shown here is derived from an EMBL/GenBank/DDBJ whole genome shotgun (WGS) entry which is preliminary data.</text>
</comment>
<dbReference type="PANTHER" id="PTHR33841">
    <property type="entry name" value="DNA METHYLTRANSFERASE YEEA-RELATED"/>
    <property type="match status" value="1"/>
</dbReference>
<organism evidence="8 9">
    <name type="scientific">Thioflexithrix psekupsensis</name>
    <dbReference type="NCBI Taxonomy" id="1570016"/>
    <lineage>
        <taxon>Bacteria</taxon>
        <taxon>Pseudomonadati</taxon>
        <taxon>Pseudomonadota</taxon>
        <taxon>Gammaproteobacteria</taxon>
        <taxon>Thiotrichales</taxon>
        <taxon>Thioflexithrix</taxon>
    </lineage>
</organism>
<dbReference type="GO" id="GO:0032259">
    <property type="term" value="P:methylation"/>
    <property type="evidence" value="ECO:0007669"/>
    <property type="project" value="UniProtKB-KW"/>
</dbReference>
<feature type="domain" description="DNA methylase adenine-specific" evidence="6">
    <location>
        <begin position="298"/>
        <end position="491"/>
    </location>
</feature>
<dbReference type="Proteomes" id="UP000194798">
    <property type="component" value="Unassembled WGS sequence"/>
</dbReference>
<evidence type="ECO:0000259" key="7">
    <source>
        <dbReference type="Pfam" id="PF18135"/>
    </source>
</evidence>
<dbReference type="RefSeq" id="WP_086489384.1">
    <property type="nucleotide sequence ID" value="NZ_MSLT01000023.1"/>
</dbReference>
<dbReference type="PANTHER" id="PTHR33841:SF1">
    <property type="entry name" value="DNA METHYLTRANSFERASE A"/>
    <property type="match status" value="1"/>
</dbReference>
<comment type="catalytic activity">
    <reaction evidence="5">
        <text>a 2'-deoxyadenosine in DNA + S-adenosyl-L-methionine = an N(6)-methyl-2'-deoxyadenosine in DNA + S-adenosyl-L-homocysteine + H(+)</text>
        <dbReference type="Rhea" id="RHEA:15197"/>
        <dbReference type="Rhea" id="RHEA-COMP:12418"/>
        <dbReference type="Rhea" id="RHEA-COMP:12419"/>
        <dbReference type="ChEBI" id="CHEBI:15378"/>
        <dbReference type="ChEBI" id="CHEBI:57856"/>
        <dbReference type="ChEBI" id="CHEBI:59789"/>
        <dbReference type="ChEBI" id="CHEBI:90615"/>
        <dbReference type="ChEBI" id="CHEBI:90616"/>
        <dbReference type="EC" id="2.1.1.72"/>
    </reaction>
</comment>
<evidence type="ECO:0000313" key="9">
    <source>
        <dbReference type="Proteomes" id="UP000194798"/>
    </source>
</evidence>
<dbReference type="InterPro" id="IPR029063">
    <property type="entry name" value="SAM-dependent_MTases_sf"/>
</dbReference>
<keyword evidence="9" id="KW-1185">Reference proteome</keyword>
<keyword evidence="3" id="KW-0489">Methyltransferase</keyword>
<dbReference type="Pfam" id="PF02384">
    <property type="entry name" value="N6_Mtase"/>
    <property type="match status" value="1"/>
</dbReference>
<evidence type="ECO:0000256" key="3">
    <source>
        <dbReference type="ARBA" id="ARBA00022603"/>
    </source>
</evidence>
<dbReference type="EMBL" id="MSLT01000023">
    <property type="protein sequence ID" value="OUD12436.1"/>
    <property type="molecule type" value="Genomic_DNA"/>
</dbReference>
<dbReference type="Pfam" id="PF18135">
    <property type="entry name" value="Type_ISP_C"/>
    <property type="match status" value="1"/>
</dbReference>
<protein>
    <recommendedName>
        <fullName evidence="2">site-specific DNA-methyltransferase (adenine-specific)</fullName>
        <ecNumber evidence="2">2.1.1.72</ecNumber>
    </recommendedName>
</protein>
<evidence type="ECO:0000256" key="1">
    <source>
        <dbReference type="ARBA" id="ARBA00006594"/>
    </source>
</evidence>
<dbReference type="OrthoDB" id="9804086at2"/>
<dbReference type="InterPro" id="IPR003356">
    <property type="entry name" value="DNA_methylase_A-5"/>
</dbReference>
<evidence type="ECO:0000313" key="8">
    <source>
        <dbReference type="EMBL" id="OUD12436.1"/>
    </source>
</evidence>
<dbReference type="InterPro" id="IPR050953">
    <property type="entry name" value="N4_N6_ade-DNA_methylase"/>
</dbReference>